<gene>
    <name evidence="2" type="ORF">g.974</name>
</gene>
<dbReference type="EMBL" id="GECZ01013067">
    <property type="protein sequence ID" value="JAS56702.1"/>
    <property type="molecule type" value="Transcribed_RNA"/>
</dbReference>
<name>A0A1B6G2Q6_9HEMI</name>
<reference evidence="2" key="1">
    <citation type="submission" date="2015-11" db="EMBL/GenBank/DDBJ databases">
        <title>De novo transcriptome assembly of four potential Pierce s Disease insect vectors from Arizona vineyards.</title>
        <authorList>
            <person name="Tassone E.E."/>
        </authorList>
    </citation>
    <scope>NUCLEOTIDE SEQUENCE</scope>
</reference>
<feature type="non-terminal residue" evidence="2">
    <location>
        <position position="1"/>
    </location>
</feature>
<evidence type="ECO:0000313" key="2">
    <source>
        <dbReference type="EMBL" id="JAS56702.1"/>
    </source>
</evidence>
<dbReference type="AlphaFoldDB" id="A0A1B6G2Q6"/>
<feature type="compositionally biased region" description="Polar residues" evidence="1">
    <location>
        <begin position="194"/>
        <end position="212"/>
    </location>
</feature>
<feature type="region of interest" description="Disordered" evidence="1">
    <location>
        <begin position="129"/>
        <end position="212"/>
    </location>
</feature>
<sequence length="355" mass="37794">PATPTLGQPPAAHLFYNGLIGQPLSGSGPFLDHYGNAAAAISLFPAQNHFYATQPQQPIAPASSVYGQSSFQSSRNVTFAEPLAANSNYQNCRCPMQGCPKNGHTGPLTGNSSSKRSGKVPLPPVALALPLVPTNEGNPPSPSRGSAGMPPPPSPAGAIYQHNLSPPALQPPTSFPTTSAPISAPENQPPPSTIVKQEAQSPDNSLESQSPQLVVETSCDTVSIPACDNNTQNATVITSTDKTYPKLLIKTKKSLKKPFDKSSYKNLIKKTVDDEAVEQVHPVAAPEEPKTKKLKLDKTCRKYSSVESIDETISYVVNKYKVNAAVEPVAVEEPVEMNNNCVVDDDCSDKKKNRT</sequence>
<organism evidence="2">
    <name type="scientific">Cuerna arida</name>
    <dbReference type="NCBI Taxonomy" id="1464854"/>
    <lineage>
        <taxon>Eukaryota</taxon>
        <taxon>Metazoa</taxon>
        <taxon>Ecdysozoa</taxon>
        <taxon>Arthropoda</taxon>
        <taxon>Hexapoda</taxon>
        <taxon>Insecta</taxon>
        <taxon>Pterygota</taxon>
        <taxon>Neoptera</taxon>
        <taxon>Paraneoptera</taxon>
        <taxon>Hemiptera</taxon>
        <taxon>Auchenorrhyncha</taxon>
        <taxon>Membracoidea</taxon>
        <taxon>Cicadellidae</taxon>
        <taxon>Cicadellinae</taxon>
        <taxon>Proconiini</taxon>
        <taxon>Cuerna</taxon>
    </lineage>
</organism>
<protein>
    <submittedName>
        <fullName evidence="2">Uncharacterized protein</fullName>
    </submittedName>
</protein>
<proteinExistence type="predicted"/>
<accession>A0A1B6G2Q6</accession>
<feature type="non-terminal residue" evidence="2">
    <location>
        <position position="355"/>
    </location>
</feature>
<evidence type="ECO:0000256" key="1">
    <source>
        <dbReference type="SAM" id="MobiDB-lite"/>
    </source>
</evidence>